<name>A0A8J5CIZ0_CHIOP</name>
<dbReference type="InterPro" id="IPR029903">
    <property type="entry name" value="RmlD-like-bd"/>
</dbReference>
<dbReference type="OrthoDB" id="6235964at2759"/>
<dbReference type="InterPro" id="IPR005913">
    <property type="entry name" value="dTDP_dehydrorham_reduct"/>
</dbReference>
<evidence type="ECO:0000256" key="5">
    <source>
        <dbReference type="ARBA" id="ARBA00045998"/>
    </source>
</evidence>
<reference evidence="8" key="1">
    <citation type="submission" date="2020-07" db="EMBL/GenBank/DDBJ databases">
        <title>The High-quality genome of the commercially important snow crab, Chionoecetes opilio.</title>
        <authorList>
            <person name="Jeong J.-H."/>
            <person name="Ryu S."/>
        </authorList>
    </citation>
    <scope>NUCLEOTIDE SEQUENCE</scope>
    <source>
        <strain evidence="8">MADBK_172401_WGS</strain>
        <tissue evidence="8">Digestive gland</tissue>
    </source>
</reference>
<dbReference type="Gene3D" id="3.40.50.720">
    <property type="entry name" value="NAD(P)-binding Rossmann-like Domain"/>
    <property type="match status" value="1"/>
</dbReference>
<evidence type="ECO:0000313" key="9">
    <source>
        <dbReference type="Proteomes" id="UP000770661"/>
    </source>
</evidence>
<dbReference type="UniPathway" id="UPA00315">
    <property type="reaction ID" value="UER00080"/>
</dbReference>
<proteinExistence type="inferred from homology"/>
<comment type="similarity">
    <text evidence="2">Belongs to the dTDP-4-dehydrorhamnose reductase family. MAT2B subfamily.</text>
</comment>
<comment type="function">
    <text evidence="5">Regulatory subunit of S-adenosylmethionine synthetase 2, an enzyme that catalyzes the formation of S-adenosylmethionine from methionine and ATP. Regulates MAT2A catalytic activity by changing its kinetic properties, increasing its affinity for L-methionine. Can bind NADP (in vitro).</text>
</comment>
<dbReference type="GO" id="GO:0048269">
    <property type="term" value="C:methionine adenosyltransferase complex"/>
    <property type="evidence" value="ECO:0007669"/>
    <property type="project" value="TreeGrafter"/>
</dbReference>
<evidence type="ECO:0000256" key="2">
    <source>
        <dbReference type="ARBA" id="ARBA00008656"/>
    </source>
</evidence>
<comment type="caution">
    <text evidence="8">The sequence shown here is derived from an EMBL/GenBank/DDBJ whole genome shotgun (WGS) entry which is preliminary data.</text>
</comment>
<dbReference type="Proteomes" id="UP000770661">
    <property type="component" value="Unassembled WGS sequence"/>
</dbReference>
<dbReference type="PANTHER" id="PTHR10491:SF4">
    <property type="entry name" value="METHIONINE ADENOSYLTRANSFERASE 2 SUBUNIT BETA"/>
    <property type="match status" value="1"/>
</dbReference>
<evidence type="ECO:0000256" key="3">
    <source>
        <dbReference type="ARBA" id="ARBA00021596"/>
    </source>
</evidence>
<evidence type="ECO:0000256" key="1">
    <source>
        <dbReference type="ARBA" id="ARBA00005224"/>
    </source>
</evidence>
<comment type="pathway">
    <text evidence="1">Amino-acid biosynthesis; S-adenosyl-L-methionine biosynthesis; S-adenosyl-L-methionine from L-methionine: step 1/1.</text>
</comment>
<evidence type="ECO:0000313" key="8">
    <source>
        <dbReference type="EMBL" id="KAG0714421.1"/>
    </source>
</evidence>
<gene>
    <name evidence="8" type="primary">mat2b_0</name>
    <name evidence="8" type="ORF">GWK47_014179</name>
</gene>
<evidence type="ECO:0000256" key="6">
    <source>
        <dbReference type="ARBA" id="ARBA00046786"/>
    </source>
</evidence>
<dbReference type="InterPro" id="IPR036291">
    <property type="entry name" value="NAD(P)-bd_dom_sf"/>
</dbReference>
<protein>
    <recommendedName>
        <fullName evidence="3">Methionine adenosyltransferase 2 subunit beta</fullName>
    </recommendedName>
    <alternativeName>
        <fullName evidence="4">Methionine adenosyltransferase II beta</fullName>
    </alternativeName>
</protein>
<keyword evidence="9" id="KW-1185">Reference proteome</keyword>
<feature type="domain" description="RmlD-like substrate binding" evidence="7">
    <location>
        <begin position="7"/>
        <end position="103"/>
    </location>
</feature>
<organism evidence="8 9">
    <name type="scientific">Chionoecetes opilio</name>
    <name type="common">Atlantic snow crab</name>
    <name type="synonym">Cancer opilio</name>
    <dbReference type="NCBI Taxonomy" id="41210"/>
    <lineage>
        <taxon>Eukaryota</taxon>
        <taxon>Metazoa</taxon>
        <taxon>Ecdysozoa</taxon>
        <taxon>Arthropoda</taxon>
        <taxon>Crustacea</taxon>
        <taxon>Multicrustacea</taxon>
        <taxon>Malacostraca</taxon>
        <taxon>Eumalacostraca</taxon>
        <taxon>Eucarida</taxon>
        <taxon>Decapoda</taxon>
        <taxon>Pleocyemata</taxon>
        <taxon>Brachyura</taxon>
        <taxon>Eubrachyura</taxon>
        <taxon>Majoidea</taxon>
        <taxon>Majidae</taxon>
        <taxon>Chionoecetes</taxon>
    </lineage>
</organism>
<dbReference type="EMBL" id="JACEEZ010020544">
    <property type="protein sequence ID" value="KAG0714421.1"/>
    <property type="molecule type" value="Genomic_DNA"/>
</dbReference>
<evidence type="ECO:0000256" key="4">
    <source>
        <dbReference type="ARBA" id="ARBA00029977"/>
    </source>
</evidence>
<evidence type="ECO:0000259" key="7">
    <source>
        <dbReference type="Pfam" id="PF04321"/>
    </source>
</evidence>
<dbReference type="GO" id="GO:0006556">
    <property type="term" value="P:S-adenosylmethionine biosynthetic process"/>
    <property type="evidence" value="ECO:0007669"/>
    <property type="project" value="UniProtKB-UniPathway"/>
</dbReference>
<dbReference type="GO" id="GO:0048270">
    <property type="term" value="F:methionine adenosyltransferase regulator activity"/>
    <property type="evidence" value="ECO:0007669"/>
    <property type="project" value="TreeGrafter"/>
</dbReference>
<dbReference type="AlphaFoldDB" id="A0A8J5CIZ0"/>
<dbReference type="Pfam" id="PF04321">
    <property type="entry name" value="RmlD_sub_bind"/>
    <property type="match status" value="1"/>
</dbReference>
<accession>A0A8J5CIZ0</accession>
<sequence length="117" mass="12619">MCHPASRVLVTGASGLLGRAVCSVMRGAGHVVTGVAFSRAGPGLIKCDLTDQEAVRLLIEKEKPNFIIHTAAERFPDVVESKYEETRLLNIQTAAHIASVARKDKDGKKQLQLLPSN</sequence>
<dbReference type="PANTHER" id="PTHR10491">
    <property type="entry name" value="DTDP-4-DEHYDRORHAMNOSE REDUCTASE"/>
    <property type="match status" value="1"/>
</dbReference>
<dbReference type="SUPFAM" id="SSF51735">
    <property type="entry name" value="NAD(P)-binding Rossmann-fold domains"/>
    <property type="match status" value="1"/>
</dbReference>
<comment type="subunit">
    <text evidence="6">Heterotrimer; composed of a catalytic MAT2A homodimer that binds one regulatory MAT2B chain. Heterohexamer; composed of a central, catalytic MAT2A homotetramer flanked on either side by a regulatory MAT2B chain. NADP binding increases the affinity for MAT2A.</text>
</comment>